<dbReference type="Proteomes" id="UP000799767">
    <property type="component" value="Unassembled WGS sequence"/>
</dbReference>
<evidence type="ECO:0000313" key="2">
    <source>
        <dbReference type="Proteomes" id="UP000799767"/>
    </source>
</evidence>
<organism evidence="1 2">
    <name type="scientific">Neohortaea acidophila</name>
    <dbReference type="NCBI Taxonomy" id="245834"/>
    <lineage>
        <taxon>Eukaryota</taxon>
        <taxon>Fungi</taxon>
        <taxon>Dikarya</taxon>
        <taxon>Ascomycota</taxon>
        <taxon>Pezizomycotina</taxon>
        <taxon>Dothideomycetes</taxon>
        <taxon>Dothideomycetidae</taxon>
        <taxon>Mycosphaerellales</taxon>
        <taxon>Teratosphaeriaceae</taxon>
        <taxon>Neohortaea</taxon>
    </lineage>
</organism>
<proteinExistence type="predicted"/>
<dbReference type="EMBL" id="MU001636">
    <property type="protein sequence ID" value="KAF2482205.1"/>
    <property type="molecule type" value="Genomic_DNA"/>
</dbReference>
<evidence type="ECO:0000313" key="1">
    <source>
        <dbReference type="EMBL" id="KAF2482205.1"/>
    </source>
</evidence>
<dbReference type="InterPro" id="IPR022698">
    <property type="entry name" value="OrsD"/>
</dbReference>
<sequence>MEESRGGIKYFYHILEWQIIVCKECQHAVWPQEVPRHLQGKQHQVLLQAARAIAIEVQEWPGVIHNKTDLAIPLYIHGPIAELPLYTDGLQCRVEPERCS</sequence>
<dbReference type="RefSeq" id="XP_033588775.1">
    <property type="nucleotide sequence ID" value="XM_033729664.1"/>
</dbReference>
<dbReference type="OrthoDB" id="3779166at2759"/>
<keyword evidence="2" id="KW-1185">Reference proteome</keyword>
<gene>
    <name evidence="1" type="ORF">BDY17DRAFT_155157</name>
</gene>
<dbReference type="Pfam" id="PF12013">
    <property type="entry name" value="OrsD"/>
    <property type="match status" value="1"/>
</dbReference>
<reference evidence="1" key="1">
    <citation type="journal article" date="2020" name="Stud. Mycol.">
        <title>101 Dothideomycetes genomes: a test case for predicting lifestyles and emergence of pathogens.</title>
        <authorList>
            <person name="Haridas S."/>
            <person name="Albert R."/>
            <person name="Binder M."/>
            <person name="Bloem J."/>
            <person name="Labutti K."/>
            <person name="Salamov A."/>
            <person name="Andreopoulos B."/>
            <person name="Baker S."/>
            <person name="Barry K."/>
            <person name="Bills G."/>
            <person name="Bluhm B."/>
            <person name="Cannon C."/>
            <person name="Castanera R."/>
            <person name="Culley D."/>
            <person name="Daum C."/>
            <person name="Ezra D."/>
            <person name="Gonzalez J."/>
            <person name="Henrissat B."/>
            <person name="Kuo A."/>
            <person name="Liang C."/>
            <person name="Lipzen A."/>
            <person name="Lutzoni F."/>
            <person name="Magnuson J."/>
            <person name="Mondo S."/>
            <person name="Nolan M."/>
            <person name="Ohm R."/>
            <person name="Pangilinan J."/>
            <person name="Park H.-J."/>
            <person name="Ramirez L."/>
            <person name="Alfaro M."/>
            <person name="Sun H."/>
            <person name="Tritt A."/>
            <person name="Yoshinaga Y."/>
            <person name="Zwiers L.-H."/>
            <person name="Turgeon B."/>
            <person name="Goodwin S."/>
            <person name="Spatafora J."/>
            <person name="Crous P."/>
            <person name="Grigoriev I."/>
        </authorList>
    </citation>
    <scope>NUCLEOTIDE SEQUENCE</scope>
    <source>
        <strain evidence="1">CBS 113389</strain>
    </source>
</reference>
<accession>A0A6A6PQJ0</accession>
<name>A0A6A6PQJ0_9PEZI</name>
<dbReference type="AlphaFoldDB" id="A0A6A6PQJ0"/>
<protein>
    <submittedName>
        <fullName evidence="1">Uncharacterized protein</fullName>
    </submittedName>
</protein>
<dbReference type="GeneID" id="54470666"/>